<comment type="function">
    <text evidence="2 8">The glycine cleavage system catalyzes the degradation of glycine. The P protein binds the alpha-amino group of glycine through its pyridoxal phosphate cofactor; CO(2) is released and the remaining methylamine moiety is then transferred to the lipoamide cofactor of the H protein.</text>
</comment>
<reference evidence="12" key="1">
    <citation type="journal article" date="2019" name="Int. J. Syst. Evol. Microbiol.">
        <title>The Global Catalogue of Microorganisms (GCM) 10K type strain sequencing project: providing services to taxonomists for standard genome sequencing and annotation.</title>
        <authorList>
            <consortium name="The Broad Institute Genomics Platform"/>
            <consortium name="The Broad Institute Genome Sequencing Center for Infectious Disease"/>
            <person name="Wu L."/>
            <person name="Ma J."/>
        </authorList>
    </citation>
    <scope>NUCLEOTIDE SEQUENCE [LARGE SCALE GENOMIC DNA]</scope>
    <source>
        <strain evidence="12">JCM 15134</strain>
    </source>
</reference>
<proteinExistence type="inferred from homology"/>
<evidence type="ECO:0000259" key="10">
    <source>
        <dbReference type="Pfam" id="PF21478"/>
    </source>
</evidence>
<dbReference type="PANTHER" id="PTHR11773">
    <property type="entry name" value="GLYCINE DEHYDROGENASE, DECARBOXYLATING"/>
    <property type="match status" value="1"/>
</dbReference>
<dbReference type="InterPro" id="IPR015424">
    <property type="entry name" value="PyrdxlP-dep_Trfase"/>
</dbReference>
<sequence length="968" mass="104922">MSEQNLPPLHALEQQDAFIGRHIGPSADEAAAMLAELDVDSLDTLIDETVPGSIRVEQPIPLAAPKTETQVLTELKAIAQQNQLKRSLIGMGYSDTLTPNVILRNVLENPGWYTAYTPYQPEVSQGRLEAILNYQQMVLDLTGLDLANASLLDEATAAAEAMTLCKRMSKAKKANAFLVDEQLHPQTINVIQTRAEPLGYDVIVGDVEALLDQHEAFGVVLQYPGTSGELRDFGPLIEKAHNNKALVCAAADLLSLVLLKSPGEMGADVVFGSAQRFGVPMGYGGPHAAFFATRDAYKRSVPGRIIGVSVDTRGNPALRMAMQTREQHIRREKATSNICTAQVLLANMAAFYAIYHGPEGLKTIAGRIHRLTDLLAAGLQQKGLKLVHDTWFDTITIEAGADRDSLYHSAQEAGFNLRKLGDEQLGISLDERSDRAEIEALWTALLGSDHGLDIAALDAELVANGSTSIPAELERTSDFLTHPVFNEYHSETEMLRYLKRLENKDLSLAHSMIALGSCTMKLNATAEMIPVTWPEFGALHPFAPLEQAQGYKVMIDSLEEMLKAVTGFDAICMQPNSGAQGEYAGLLAIRHYHQSQGDVHRNICLIPTSAHGTNPASAALAGMKVVLVGCDDQGNVDIDDLRSKAETHANDLSCLMITYPSTHGVYEEGIREICDIVHANGGQVYMDGANLNAQVALTRPADIGADVSHMNLHKTFCIPHGGGGPGMGPIGVKAHLAPFVANHPVVGIDGPKAGNGAVSAAPWGSASILPISWVYIALMGGEGLRQATRHAILNANYLAKKLGAHYPVLYSGRNGRVAHECIIDLRPLKEVSGISEEDVAKRLMDFGFHAPTMSFPVPGTLMIEPTESESKAELDRFIEAMVKIRGEIALVEAGELDADNNPLKNAPHTQADIIDPEWNRPYSREQAAFPASWLKQSKLWPTVNRIDNVYGDRNLMCSCLPVEAYAED</sequence>
<dbReference type="InterPro" id="IPR049315">
    <property type="entry name" value="GDC-P_N"/>
</dbReference>
<dbReference type="CDD" id="cd00613">
    <property type="entry name" value="GDC-P"/>
    <property type="match status" value="2"/>
</dbReference>
<comment type="cofactor">
    <cofactor evidence="1 8">
        <name>pyridoxal 5'-phosphate</name>
        <dbReference type="ChEBI" id="CHEBI:597326"/>
    </cofactor>
</comment>
<feature type="domain" description="Glycine cleavage system P-protein N-terminal" evidence="9">
    <location>
        <begin position="21"/>
        <end position="444"/>
    </location>
</feature>
<dbReference type="EC" id="1.4.4.2" evidence="8"/>
<feature type="domain" description="Glycine dehydrogenase C-terminal" evidence="10">
    <location>
        <begin position="787"/>
        <end position="908"/>
    </location>
</feature>
<dbReference type="EMBL" id="BAAAET010000002">
    <property type="protein sequence ID" value="GAA0693151.1"/>
    <property type="molecule type" value="Genomic_DNA"/>
</dbReference>
<dbReference type="NCBIfam" id="TIGR00461">
    <property type="entry name" value="gcvP"/>
    <property type="match status" value="1"/>
</dbReference>
<evidence type="ECO:0000256" key="2">
    <source>
        <dbReference type="ARBA" id="ARBA00003788"/>
    </source>
</evidence>
<organism evidence="11 12">
    <name type="scientific">Marinobacterium maritimum</name>
    <dbReference type="NCBI Taxonomy" id="500162"/>
    <lineage>
        <taxon>Bacteria</taxon>
        <taxon>Pseudomonadati</taxon>
        <taxon>Pseudomonadota</taxon>
        <taxon>Gammaproteobacteria</taxon>
        <taxon>Oceanospirillales</taxon>
        <taxon>Oceanospirillaceae</taxon>
        <taxon>Marinobacterium</taxon>
    </lineage>
</organism>
<dbReference type="Proteomes" id="UP001499915">
    <property type="component" value="Unassembled WGS sequence"/>
</dbReference>
<dbReference type="HAMAP" id="MF_00711">
    <property type="entry name" value="GcvP"/>
    <property type="match status" value="1"/>
</dbReference>
<keyword evidence="12" id="KW-1185">Reference proteome</keyword>
<comment type="caution">
    <text evidence="11">The sequence shown here is derived from an EMBL/GenBank/DDBJ whole genome shotgun (WGS) entry which is preliminary data.</text>
</comment>
<gene>
    <name evidence="8 11" type="primary">gcvP</name>
    <name evidence="11" type="ORF">GCM10009104_20540</name>
</gene>
<name>A0ABP3TCL3_9GAMM</name>
<evidence type="ECO:0000259" key="9">
    <source>
        <dbReference type="Pfam" id="PF02347"/>
    </source>
</evidence>
<dbReference type="InterPro" id="IPR003437">
    <property type="entry name" value="GcvP"/>
</dbReference>
<accession>A0ABP3TCL3</accession>
<evidence type="ECO:0000256" key="8">
    <source>
        <dbReference type="HAMAP-Rule" id="MF_00711"/>
    </source>
</evidence>
<comment type="subunit">
    <text evidence="4 8">The glycine cleavage system is composed of four proteins: P, T, L and H.</text>
</comment>
<dbReference type="NCBIfam" id="NF003346">
    <property type="entry name" value="PRK04366.1"/>
    <property type="match status" value="1"/>
</dbReference>
<dbReference type="Pfam" id="PF21478">
    <property type="entry name" value="GcvP2_C"/>
    <property type="match status" value="1"/>
</dbReference>
<evidence type="ECO:0000313" key="11">
    <source>
        <dbReference type="EMBL" id="GAA0693151.1"/>
    </source>
</evidence>
<comment type="similarity">
    <text evidence="3 8">Belongs to the GcvP family.</text>
</comment>
<feature type="domain" description="Glycine cleavage system P-protein N-terminal" evidence="9">
    <location>
        <begin position="468"/>
        <end position="738"/>
    </location>
</feature>
<dbReference type="Gene3D" id="3.90.1150.10">
    <property type="entry name" value="Aspartate Aminotransferase, domain 1"/>
    <property type="match status" value="2"/>
</dbReference>
<dbReference type="InterPro" id="IPR049316">
    <property type="entry name" value="GDC-P_C"/>
</dbReference>
<evidence type="ECO:0000256" key="7">
    <source>
        <dbReference type="ARBA" id="ARBA00049026"/>
    </source>
</evidence>
<dbReference type="SUPFAM" id="SSF53383">
    <property type="entry name" value="PLP-dependent transferases"/>
    <property type="match status" value="2"/>
</dbReference>
<dbReference type="Gene3D" id="3.40.640.10">
    <property type="entry name" value="Type I PLP-dependent aspartate aminotransferase-like (Major domain)"/>
    <property type="match status" value="2"/>
</dbReference>
<evidence type="ECO:0000256" key="4">
    <source>
        <dbReference type="ARBA" id="ARBA00011690"/>
    </source>
</evidence>
<dbReference type="InterPro" id="IPR020581">
    <property type="entry name" value="GDC_P"/>
</dbReference>
<dbReference type="InterPro" id="IPR015421">
    <property type="entry name" value="PyrdxlP-dep_Trfase_major"/>
</dbReference>
<evidence type="ECO:0000313" key="12">
    <source>
        <dbReference type="Proteomes" id="UP001499915"/>
    </source>
</evidence>
<dbReference type="InterPro" id="IPR015422">
    <property type="entry name" value="PyrdxlP-dep_Trfase_small"/>
</dbReference>
<evidence type="ECO:0000256" key="6">
    <source>
        <dbReference type="ARBA" id="ARBA00023002"/>
    </source>
</evidence>
<dbReference type="RefSeq" id="WP_343805550.1">
    <property type="nucleotide sequence ID" value="NZ_BAAAET010000002.1"/>
</dbReference>
<evidence type="ECO:0000256" key="3">
    <source>
        <dbReference type="ARBA" id="ARBA00010756"/>
    </source>
</evidence>
<keyword evidence="5 8" id="KW-0663">Pyridoxal phosphate</keyword>
<keyword evidence="6 8" id="KW-0560">Oxidoreductase</keyword>
<evidence type="ECO:0000256" key="5">
    <source>
        <dbReference type="ARBA" id="ARBA00022898"/>
    </source>
</evidence>
<evidence type="ECO:0000256" key="1">
    <source>
        <dbReference type="ARBA" id="ARBA00001933"/>
    </source>
</evidence>
<dbReference type="Pfam" id="PF02347">
    <property type="entry name" value="GDC-P"/>
    <property type="match status" value="2"/>
</dbReference>
<comment type="catalytic activity">
    <reaction evidence="7 8">
        <text>N(6)-[(R)-lipoyl]-L-lysyl-[glycine-cleavage complex H protein] + glycine + H(+) = N(6)-[(R)-S(8)-aminomethyldihydrolipoyl]-L-lysyl-[glycine-cleavage complex H protein] + CO2</text>
        <dbReference type="Rhea" id="RHEA:24304"/>
        <dbReference type="Rhea" id="RHEA-COMP:10494"/>
        <dbReference type="Rhea" id="RHEA-COMP:10495"/>
        <dbReference type="ChEBI" id="CHEBI:15378"/>
        <dbReference type="ChEBI" id="CHEBI:16526"/>
        <dbReference type="ChEBI" id="CHEBI:57305"/>
        <dbReference type="ChEBI" id="CHEBI:83099"/>
        <dbReference type="ChEBI" id="CHEBI:83143"/>
        <dbReference type="EC" id="1.4.4.2"/>
    </reaction>
</comment>
<feature type="modified residue" description="N6-(pyridoxal phosphate)lysine" evidence="8">
    <location>
        <position position="714"/>
    </location>
</feature>
<dbReference type="PANTHER" id="PTHR11773:SF13">
    <property type="entry name" value="GLYCINE DEHYDROGENASE (DECARBOXYLATING)"/>
    <property type="match status" value="1"/>
</dbReference>
<protein>
    <recommendedName>
        <fullName evidence="8">Glycine dehydrogenase (decarboxylating)</fullName>
        <ecNumber evidence="8">1.4.4.2</ecNumber>
    </recommendedName>
    <alternativeName>
        <fullName evidence="8">Glycine cleavage system P-protein</fullName>
    </alternativeName>
    <alternativeName>
        <fullName evidence="8">Glycine decarboxylase</fullName>
    </alternativeName>
    <alternativeName>
        <fullName evidence="8">Glycine dehydrogenase (aminomethyl-transferring)</fullName>
    </alternativeName>
</protein>